<gene>
    <name evidence="1" type="ORF">SDC9_86465</name>
</gene>
<proteinExistence type="predicted"/>
<accession>A0A644ZGA8</accession>
<sequence>METHPGSDLNRYGAVIYHGTVNIRVAVIRQSSVVGQRRAFFHPEVVVVNQRPGNRKLSKHAEYAIVCDGYAGGNRRRRGRKE</sequence>
<name>A0A644ZGA8_9ZZZZ</name>
<reference evidence="1" key="1">
    <citation type="submission" date="2019-08" db="EMBL/GenBank/DDBJ databases">
        <authorList>
            <person name="Kucharzyk K."/>
            <person name="Murdoch R.W."/>
            <person name="Higgins S."/>
            <person name="Loffler F."/>
        </authorList>
    </citation>
    <scope>NUCLEOTIDE SEQUENCE</scope>
</reference>
<protein>
    <submittedName>
        <fullName evidence="1">Uncharacterized protein</fullName>
    </submittedName>
</protein>
<comment type="caution">
    <text evidence="1">The sequence shown here is derived from an EMBL/GenBank/DDBJ whole genome shotgun (WGS) entry which is preliminary data.</text>
</comment>
<evidence type="ECO:0000313" key="1">
    <source>
        <dbReference type="EMBL" id="MPM39829.1"/>
    </source>
</evidence>
<organism evidence="1">
    <name type="scientific">bioreactor metagenome</name>
    <dbReference type="NCBI Taxonomy" id="1076179"/>
    <lineage>
        <taxon>unclassified sequences</taxon>
        <taxon>metagenomes</taxon>
        <taxon>ecological metagenomes</taxon>
    </lineage>
</organism>
<dbReference type="AlphaFoldDB" id="A0A644ZGA8"/>
<dbReference type="EMBL" id="VSSQ01008783">
    <property type="protein sequence ID" value="MPM39829.1"/>
    <property type="molecule type" value="Genomic_DNA"/>
</dbReference>